<keyword evidence="3" id="KW-1185">Reference proteome</keyword>
<sequence>MIRCVVVVVLAQLGLLSEAVRTDDSQKHLTKLSLVDINEISGLKHMPVDQALENVKGGDARTALEQLRDLMDEVEFSYGKVRRMRMVEAVQQRGFLGGTMLHDASGYAFKGKQVLKALVLLGVDVNSRNDSGSTALFFAAEDCQNDHNAAIEQLLALGADKSIACRSCEHETALEEAQSRSKVRYFKAHEKESCRETVRLLEEA</sequence>
<evidence type="ECO:0000256" key="1">
    <source>
        <dbReference type="SAM" id="SignalP"/>
    </source>
</evidence>
<proteinExistence type="predicted"/>
<evidence type="ECO:0000313" key="3">
    <source>
        <dbReference type="Proteomes" id="UP000604046"/>
    </source>
</evidence>
<evidence type="ECO:0000313" key="2">
    <source>
        <dbReference type="EMBL" id="CAE6960637.1"/>
    </source>
</evidence>
<gene>
    <name evidence="2" type="primary">Rpusd1</name>
    <name evidence="2" type="ORF">SNAT2548_LOCUS1931</name>
</gene>
<reference evidence="2" key="1">
    <citation type="submission" date="2021-02" db="EMBL/GenBank/DDBJ databases">
        <authorList>
            <person name="Dougan E. K."/>
            <person name="Rhodes N."/>
            <person name="Thang M."/>
            <person name="Chan C."/>
        </authorList>
    </citation>
    <scope>NUCLEOTIDE SEQUENCE</scope>
</reference>
<keyword evidence="1" id="KW-0732">Signal</keyword>
<dbReference type="AlphaFoldDB" id="A0A812HSL3"/>
<name>A0A812HSL3_9DINO</name>
<dbReference type="Proteomes" id="UP000604046">
    <property type="component" value="Unassembled WGS sequence"/>
</dbReference>
<dbReference type="InterPro" id="IPR036770">
    <property type="entry name" value="Ankyrin_rpt-contain_sf"/>
</dbReference>
<dbReference type="EMBL" id="CAJNDS010000112">
    <property type="protein sequence ID" value="CAE6960637.1"/>
    <property type="molecule type" value="Genomic_DNA"/>
</dbReference>
<dbReference type="OrthoDB" id="417894at2759"/>
<dbReference type="Gene3D" id="1.25.40.20">
    <property type="entry name" value="Ankyrin repeat-containing domain"/>
    <property type="match status" value="1"/>
</dbReference>
<protein>
    <submittedName>
        <fullName evidence="2">Rpusd1 protein</fullName>
    </submittedName>
</protein>
<feature type="signal peptide" evidence="1">
    <location>
        <begin position="1"/>
        <end position="19"/>
    </location>
</feature>
<dbReference type="SUPFAM" id="SSF48403">
    <property type="entry name" value="Ankyrin repeat"/>
    <property type="match status" value="1"/>
</dbReference>
<feature type="chain" id="PRO_5032375936" evidence="1">
    <location>
        <begin position="20"/>
        <end position="204"/>
    </location>
</feature>
<accession>A0A812HSL3</accession>
<organism evidence="2 3">
    <name type="scientific">Symbiodinium natans</name>
    <dbReference type="NCBI Taxonomy" id="878477"/>
    <lineage>
        <taxon>Eukaryota</taxon>
        <taxon>Sar</taxon>
        <taxon>Alveolata</taxon>
        <taxon>Dinophyceae</taxon>
        <taxon>Suessiales</taxon>
        <taxon>Symbiodiniaceae</taxon>
        <taxon>Symbiodinium</taxon>
    </lineage>
</organism>
<comment type="caution">
    <text evidence="2">The sequence shown here is derived from an EMBL/GenBank/DDBJ whole genome shotgun (WGS) entry which is preliminary data.</text>
</comment>